<dbReference type="PANTHER" id="PTHR43643">
    <property type="entry name" value="HISTIDINOL-PHOSPHATE AMINOTRANSFERASE 2"/>
    <property type="match status" value="1"/>
</dbReference>
<comment type="catalytic activity">
    <reaction evidence="8 9">
        <text>L-histidinol phosphate + 2-oxoglutarate = 3-(imidazol-4-yl)-2-oxopropyl phosphate + L-glutamate</text>
        <dbReference type="Rhea" id="RHEA:23744"/>
        <dbReference type="ChEBI" id="CHEBI:16810"/>
        <dbReference type="ChEBI" id="CHEBI:29985"/>
        <dbReference type="ChEBI" id="CHEBI:57766"/>
        <dbReference type="ChEBI" id="CHEBI:57980"/>
        <dbReference type="EC" id="2.6.1.9"/>
    </reaction>
</comment>
<evidence type="ECO:0000256" key="6">
    <source>
        <dbReference type="ARBA" id="ARBA00022679"/>
    </source>
</evidence>
<evidence type="ECO:0000256" key="8">
    <source>
        <dbReference type="ARBA" id="ARBA00047481"/>
    </source>
</evidence>
<comment type="cofactor">
    <cofactor evidence="1 9">
        <name>pyridoxal 5'-phosphate</name>
        <dbReference type="ChEBI" id="CHEBI:597326"/>
    </cofactor>
</comment>
<sequence>MSAKPASIAKVNGPACRPEVAQLAPYNAGLSTEAVRSRYGATTITKLGSNENPYGPAPAVATALQELVKQVALYPEADQKLKAALAARLHEPASCILLGNGSEQIIRMIAEAYINPGDRVVTVVPSFGLHIITAEAMGGKVEAVPMTPACTFDLPALMKAVSTPLKVLIFANPSNPVGCMMKADDMRALFAACPPDCLIVVDEAYYEYARFDAAYPDARTILREQERPWLVLRTFSKAYGLAGLRIGYAIGSDPAIIDSLGRIRDPFNTNIAAQLAALGALEGLEHMDHSTGRTVEAREKLRGEMEGMGLTVAPSYGNFLFFRTERPSGDIAEALLHHGVIVKPWKEAGYTHWLRVSVGLPDENARFLAALQAVLHPAPATDTVGECVK</sequence>
<dbReference type="InterPro" id="IPR015424">
    <property type="entry name" value="PyrdxlP-dep_Trfase"/>
</dbReference>
<keyword evidence="5 9" id="KW-0032">Aminotransferase</keyword>
<dbReference type="Gene3D" id="3.90.1150.10">
    <property type="entry name" value="Aspartate Aminotransferase, domain 1"/>
    <property type="match status" value="1"/>
</dbReference>
<dbReference type="GO" id="GO:0000105">
    <property type="term" value="P:L-histidine biosynthetic process"/>
    <property type="evidence" value="ECO:0007669"/>
    <property type="project" value="UniProtKB-UniRule"/>
</dbReference>
<evidence type="ECO:0000256" key="1">
    <source>
        <dbReference type="ARBA" id="ARBA00001933"/>
    </source>
</evidence>
<dbReference type="Gene3D" id="3.40.640.10">
    <property type="entry name" value="Type I PLP-dependent aspartate aminotransferase-like (Major domain)"/>
    <property type="match status" value="1"/>
</dbReference>
<feature type="modified residue" description="N6-(pyridoxal phosphate)lysine" evidence="9">
    <location>
        <position position="237"/>
    </location>
</feature>
<evidence type="ECO:0000259" key="10">
    <source>
        <dbReference type="Pfam" id="PF00155"/>
    </source>
</evidence>
<dbReference type="InterPro" id="IPR004839">
    <property type="entry name" value="Aminotransferase_I/II_large"/>
</dbReference>
<dbReference type="UniPathway" id="UPA00031">
    <property type="reaction ID" value="UER00012"/>
</dbReference>
<dbReference type="Pfam" id="PF00155">
    <property type="entry name" value="Aminotran_1_2"/>
    <property type="match status" value="1"/>
</dbReference>
<dbReference type="InterPro" id="IPR015422">
    <property type="entry name" value="PyrdxlP-dep_Trfase_small"/>
</dbReference>
<evidence type="ECO:0000256" key="5">
    <source>
        <dbReference type="ARBA" id="ARBA00022576"/>
    </source>
</evidence>
<proteinExistence type="inferred from homology"/>
<dbReference type="GO" id="GO:0030170">
    <property type="term" value="F:pyridoxal phosphate binding"/>
    <property type="evidence" value="ECO:0007669"/>
    <property type="project" value="InterPro"/>
</dbReference>
<dbReference type="InterPro" id="IPR050106">
    <property type="entry name" value="HistidinolP_aminotransfase"/>
</dbReference>
<dbReference type="Proteomes" id="UP000247814">
    <property type="component" value="Unassembled WGS sequence"/>
</dbReference>
<evidence type="ECO:0000256" key="7">
    <source>
        <dbReference type="ARBA" id="ARBA00022898"/>
    </source>
</evidence>
<keyword evidence="6 9" id="KW-0808">Transferase</keyword>
<dbReference type="CDD" id="cd00609">
    <property type="entry name" value="AAT_like"/>
    <property type="match status" value="1"/>
</dbReference>
<evidence type="ECO:0000256" key="4">
    <source>
        <dbReference type="ARBA" id="ARBA00011738"/>
    </source>
</evidence>
<organism evidence="11 12">
    <name type="scientific">Komagataeibacter sucrofermentans</name>
    <dbReference type="NCBI Taxonomy" id="1053551"/>
    <lineage>
        <taxon>Bacteria</taxon>
        <taxon>Pseudomonadati</taxon>
        <taxon>Pseudomonadota</taxon>
        <taxon>Alphaproteobacteria</taxon>
        <taxon>Acetobacterales</taxon>
        <taxon>Acetobacteraceae</taxon>
        <taxon>Komagataeibacter</taxon>
    </lineage>
</organism>
<name>A0A318QSF8_9PROT</name>
<evidence type="ECO:0000256" key="2">
    <source>
        <dbReference type="ARBA" id="ARBA00005011"/>
    </source>
</evidence>
<evidence type="ECO:0000256" key="9">
    <source>
        <dbReference type="HAMAP-Rule" id="MF_01023"/>
    </source>
</evidence>
<keyword evidence="9" id="KW-0368">Histidine biosynthesis</keyword>
<comment type="subunit">
    <text evidence="4 9">Homodimer.</text>
</comment>
<gene>
    <name evidence="9 11" type="primary">hisC</name>
    <name evidence="11" type="ORF">CFR77_03015</name>
</gene>
<evidence type="ECO:0000313" key="11">
    <source>
        <dbReference type="EMBL" id="PYD80388.1"/>
    </source>
</evidence>
<dbReference type="InterPro" id="IPR001917">
    <property type="entry name" value="Aminotrans_II_pyridoxalP_BS"/>
</dbReference>
<dbReference type="PROSITE" id="PS00599">
    <property type="entry name" value="AA_TRANSFER_CLASS_2"/>
    <property type="match status" value="1"/>
</dbReference>
<dbReference type="AlphaFoldDB" id="A0A318QSF8"/>
<feature type="domain" description="Aminotransferase class I/classII large" evidence="10">
    <location>
        <begin position="43"/>
        <end position="367"/>
    </location>
</feature>
<reference evidence="11 12" key="1">
    <citation type="submission" date="2017-07" db="EMBL/GenBank/DDBJ databases">
        <title>A draft genome sequence of Komagataeibacter sucrofermentans LMG 18788.</title>
        <authorList>
            <person name="Skraban J."/>
            <person name="Cleenwerck I."/>
            <person name="Vandamme P."/>
            <person name="Trcek J."/>
        </authorList>
    </citation>
    <scope>NUCLEOTIDE SEQUENCE [LARGE SCALE GENOMIC DNA]</scope>
    <source>
        <strain evidence="11 12">LMG 18788</strain>
    </source>
</reference>
<keyword evidence="9" id="KW-0028">Amino-acid biosynthesis</keyword>
<evidence type="ECO:0000313" key="12">
    <source>
        <dbReference type="Proteomes" id="UP000247814"/>
    </source>
</evidence>
<comment type="similarity">
    <text evidence="3 9">Belongs to the class-II pyridoxal-phosphate-dependent aminotransferase family. Histidinol-phosphate aminotransferase subfamily.</text>
</comment>
<comment type="pathway">
    <text evidence="2 9">Amino-acid biosynthesis; L-histidine biosynthesis; L-histidine from 5-phospho-alpha-D-ribose 1-diphosphate: step 7/9.</text>
</comment>
<evidence type="ECO:0000256" key="3">
    <source>
        <dbReference type="ARBA" id="ARBA00007970"/>
    </source>
</evidence>
<dbReference type="EMBL" id="NKUA01000003">
    <property type="protein sequence ID" value="PYD80388.1"/>
    <property type="molecule type" value="Genomic_DNA"/>
</dbReference>
<dbReference type="GO" id="GO:0004400">
    <property type="term" value="F:histidinol-phosphate transaminase activity"/>
    <property type="evidence" value="ECO:0007669"/>
    <property type="project" value="UniProtKB-UniRule"/>
</dbReference>
<protein>
    <recommendedName>
        <fullName evidence="9">Histidinol-phosphate aminotransferase</fullName>
        <ecNumber evidence="9">2.6.1.9</ecNumber>
    </recommendedName>
    <alternativeName>
        <fullName evidence="9">Imidazole acetol-phosphate transaminase</fullName>
    </alternativeName>
</protein>
<keyword evidence="12" id="KW-1185">Reference proteome</keyword>
<dbReference type="OrthoDB" id="9809616at2"/>
<dbReference type="SUPFAM" id="SSF53383">
    <property type="entry name" value="PLP-dependent transferases"/>
    <property type="match status" value="1"/>
</dbReference>
<dbReference type="HAMAP" id="MF_01023">
    <property type="entry name" value="HisC_aminotrans_2"/>
    <property type="match status" value="1"/>
</dbReference>
<dbReference type="InterPro" id="IPR005861">
    <property type="entry name" value="HisP_aminotrans"/>
</dbReference>
<dbReference type="RefSeq" id="WP_110567483.1">
    <property type="nucleotide sequence ID" value="NZ_CP137147.1"/>
</dbReference>
<dbReference type="InterPro" id="IPR015421">
    <property type="entry name" value="PyrdxlP-dep_Trfase_major"/>
</dbReference>
<comment type="caution">
    <text evidence="11">The sequence shown here is derived from an EMBL/GenBank/DDBJ whole genome shotgun (WGS) entry which is preliminary data.</text>
</comment>
<dbReference type="NCBIfam" id="TIGR01141">
    <property type="entry name" value="hisC"/>
    <property type="match status" value="1"/>
</dbReference>
<dbReference type="PANTHER" id="PTHR43643:SF3">
    <property type="entry name" value="HISTIDINOL-PHOSPHATE AMINOTRANSFERASE"/>
    <property type="match status" value="1"/>
</dbReference>
<accession>A0A318QSF8</accession>
<keyword evidence="7 9" id="KW-0663">Pyridoxal phosphate</keyword>
<dbReference type="EC" id="2.6.1.9" evidence="9"/>